<keyword evidence="4" id="KW-1185">Reference proteome</keyword>
<feature type="compositionally biased region" description="Polar residues" evidence="2">
    <location>
        <begin position="522"/>
        <end position="558"/>
    </location>
</feature>
<dbReference type="AlphaFoldDB" id="A0AAD4PZQ8"/>
<reference evidence="3" key="1">
    <citation type="submission" date="2021-12" db="EMBL/GenBank/DDBJ databases">
        <title>Convergent genome expansion in fungi linked to evolution of root-endophyte symbiosis.</title>
        <authorList>
            <consortium name="DOE Joint Genome Institute"/>
            <person name="Ke Y.-H."/>
            <person name="Bonito G."/>
            <person name="Liao H.-L."/>
            <person name="Looney B."/>
            <person name="Rojas-Flechas A."/>
            <person name="Nash J."/>
            <person name="Hameed K."/>
            <person name="Schadt C."/>
            <person name="Martin F."/>
            <person name="Crous P.W."/>
            <person name="Miettinen O."/>
            <person name="Magnuson J.K."/>
            <person name="Labbe J."/>
            <person name="Jacobson D."/>
            <person name="Doktycz M.J."/>
            <person name="Veneault-Fourrey C."/>
            <person name="Kuo A."/>
            <person name="Mondo S."/>
            <person name="Calhoun S."/>
            <person name="Riley R."/>
            <person name="Ohm R."/>
            <person name="LaButti K."/>
            <person name="Andreopoulos B."/>
            <person name="Pangilinan J."/>
            <person name="Nolan M."/>
            <person name="Tritt A."/>
            <person name="Clum A."/>
            <person name="Lipzen A."/>
            <person name="Daum C."/>
            <person name="Barry K."/>
            <person name="Grigoriev I.V."/>
            <person name="Vilgalys R."/>
        </authorList>
    </citation>
    <scope>NUCLEOTIDE SEQUENCE</scope>
    <source>
        <strain evidence="3">PMI_201</strain>
    </source>
</reference>
<dbReference type="RefSeq" id="XP_046071169.1">
    <property type="nucleotide sequence ID" value="XM_046211351.1"/>
</dbReference>
<feature type="region of interest" description="Disordered" evidence="2">
    <location>
        <begin position="75"/>
        <end position="121"/>
    </location>
</feature>
<feature type="coiled-coil region" evidence="1">
    <location>
        <begin position="334"/>
        <end position="361"/>
    </location>
</feature>
<evidence type="ECO:0000256" key="1">
    <source>
        <dbReference type="SAM" id="Coils"/>
    </source>
</evidence>
<accession>A0AAD4PZQ8</accession>
<feature type="compositionally biased region" description="Polar residues" evidence="2">
    <location>
        <begin position="452"/>
        <end position="495"/>
    </location>
</feature>
<proteinExistence type="predicted"/>
<gene>
    <name evidence="3" type="ORF">BGW36DRAFT_297343</name>
</gene>
<evidence type="ECO:0000313" key="3">
    <source>
        <dbReference type="EMBL" id="KAH8696231.1"/>
    </source>
</evidence>
<feature type="compositionally biased region" description="Polar residues" evidence="2">
    <location>
        <begin position="1"/>
        <end position="11"/>
    </location>
</feature>
<protein>
    <submittedName>
        <fullName evidence="3">Uncharacterized protein</fullName>
    </submittedName>
</protein>
<feature type="compositionally biased region" description="Polar residues" evidence="2">
    <location>
        <begin position="267"/>
        <end position="281"/>
    </location>
</feature>
<feature type="compositionally biased region" description="Polar residues" evidence="2">
    <location>
        <begin position="96"/>
        <end position="109"/>
    </location>
</feature>
<name>A0AAD4PZQ8_9EURO</name>
<keyword evidence="1" id="KW-0175">Coiled coil</keyword>
<feature type="region of interest" description="Disordered" evidence="2">
    <location>
        <begin position="1"/>
        <end position="28"/>
    </location>
</feature>
<sequence length="558" mass="61358">MVETDNQTKSPEGSPAGDDGSHSGAGKAPMAKDKICQYCHQAFTSSSLGRHLDQYLFKKKPDGIHNVDEIRRIRSSITRRQARTSGKRDSPDIGSGKNQVDSAGSTTHDSAGRPREGPRFLFNTPTWHSTGVINNIPEMVSQETANPTRTPAFQSRAAPSGPWDYSNRVAATKDADNTRALELALREVLDSIKAATETTRTRLAPFEFDVQAQTYPSLVLHMLPAPPTLFATHPFPTTGSFPLDPPGVGQVEVVRHALRAHIEQWRNEQFATPSTNQSGSRDGSVAQDPNLINRTAQQHDEMSARHLDLAYQNWMVLPNDVKKDAWLLEITRAFARETEKRKESEKQFARVQQEANQLRAQIEKLGSCQWPREFALFPPDMLPLSRDAARELTAHDSDTIGPGAGRWDYDHLLAKWRRVVFHDKSMGRVGLGSYGDTEDPALDSAYRSKINASTPESHTTSPVVGHSQSHSSGPSNQQTSSYASYDSNRNTSSGPQAKRPRLMNGIAKNSNGNPDGDAYRASPQNGNSTAWSPGSVQSLLSNNPQPPASTSFHRYGTS</sequence>
<comment type="caution">
    <text evidence="3">The sequence shown here is derived from an EMBL/GenBank/DDBJ whole genome shotgun (WGS) entry which is preliminary data.</text>
</comment>
<feature type="region of interest" description="Disordered" evidence="2">
    <location>
        <begin position="266"/>
        <end position="287"/>
    </location>
</feature>
<organism evidence="3 4">
    <name type="scientific">Talaromyces proteolyticus</name>
    <dbReference type="NCBI Taxonomy" id="1131652"/>
    <lineage>
        <taxon>Eukaryota</taxon>
        <taxon>Fungi</taxon>
        <taxon>Dikarya</taxon>
        <taxon>Ascomycota</taxon>
        <taxon>Pezizomycotina</taxon>
        <taxon>Eurotiomycetes</taxon>
        <taxon>Eurotiomycetidae</taxon>
        <taxon>Eurotiales</taxon>
        <taxon>Trichocomaceae</taxon>
        <taxon>Talaromyces</taxon>
        <taxon>Talaromyces sect. Bacilispori</taxon>
    </lineage>
</organism>
<evidence type="ECO:0000313" key="4">
    <source>
        <dbReference type="Proteomes" id="UP001201262"/>
    </source>
</evidence>
<dbReference type="EMBL" id="JAJTJA010000007">
    <property type="protein sequence ID" value="KAH8696231.1"/>
    <property type="molecule type" value="Genomic_DNA"/>
</dbReference>
<evidence type="ECO:0000256" key="2">
    <source>
        <dbReference type="SAM" id="MobiDB-lite"/>
    </source>
</evidence>
<dbReference type="GeneID" id="70241638"/>
<feature type="region of interest" description="Disordered" evidence="2">
    <location>
        <begin position="452"/>
        <end position="558"/>
    </location>
</feature>
<dbReference type="Proteomes" id="UP001201262">
    <property type="component" value="Unassembled WGS sequence"/>
</dbReference>